<feature type="region of interest" description="Disordered" evidence="1">
    <location>
        <begin position="1"/>
        <end position="41"/>
    </location>
</feature>
<dbReference type="PANTHER" id="PTHR32098">
    <property type="entry name" value="LYCOPENE BETA/EPSILON CYCLASE PROTEIN"/>
    <property type="match status" value="1"/>
</dbReference>
<dbReference type="PANTHER" id="PTHR32098:SF5">
    <property type="entry name" value="LYCOPENE BETA_EPSILON CYCLASE PROTEIN"/>
    <property type="match status" value="1"/>
</dbReference>
<dbReference type="GeneID" id="19017894"/>
<dbReference type="RefSeq" id="XP_007515294.1">
    <property type="nucleotide sequence ID" value="XM_007515232.1"/>
</dbReference>
<gene>
    <name evidence="2" type="ORF">Bathy01g01580</name>
</gene>
<sequence length="655" mass="73189">MTTFLSRSALNNAASGAPTISSSSFSSSSSKKQSLSSLGRKSRRKIFVSKNDDAKVNDDDDDEEEILSETTKRIAEQIASRRTTGNEKAFGAGGQTTVDSLKRVDGIWKRIKSSEGKTRRVREFVKTIRTTVEEVEEGKKFDVVVCGGTLGILLAATLQQKENNLKVGVIERGKLQGREQEWNVTRKELSVLCALNVLTEEDLDEVICGEFNPIKCGFYDSTGKRRQEENEIVTENVLNCGVSPTRLIEKCRENFELNGGVVFEETSLNGVTINEEEKHECARLDIGSETIEARLVVDAMGFGSPITLQARNGEKPDGVCVVVGTCAEGFDEAKNVSADLIYTCTDISEERQYFWEAFPAELDKKKKKNSHKNNTSNVRTTYMFSYLDAKPERPSIARILDDYWNLMPKYQNLNSLDDVEFKRILFGYFPTYRNSPLKAQFDRVLQIGDASGMQSPLSFGGLACMLRHLPRISLALTEALEADIVDKKALGTINAYQPALSAAWLFQRCMSVQVGSSSSPFSSSKTFINDLMRINFGVMQNLGDDVLKPFLQDVIRFKPLSRTLLSMTKNNIAFVPSILLQAGVEPIADWFRHFVALGVYDFLEPVVEPGMTWAKNTNALSPRSKFFLRRYLEAIEYGAGNDSVDKEIQRRSRSS</sequence>
<accession>K8EY35</accession>
<dbReference type="Gene3D" id="3.50.50.60">
    <property type="entry name" value="FAD/NAD(P)-binding domain"/>
    <property type="match status" value="1"/>
</dbReference>
<dbReference type="STRING" id="41875.K8EY35"/>
<dbReference type="AlphaFoldDB" id="K8EY35"/>
<dbReference type="EMBL" id="FO082278">
    <property type="protein sequence ID" value="CCO14173.1"/>
    <property type="molecule type" value="Genomic_DNA"/>
</dbReference>
<protein>
    <submittedName>
        <fullName evidence="2">FAD dependent oxidoreductase</fullName>
    </submittedName>
</protein>
<dbReference type="Proteomes" id="UP000198341">
    <property type="component" value="Chromosome 1"/>
</dbReference>
<evidence type="ECO:0000313" key="3">
    <source>
        <dbReference type="Proteomes" id="UP000198341"/>
    </source>
</evidence>
<feature type="compositionally biased region" description="Polar residues" evidence="1">
    <location>
        <begin position="1"/>
        <end position="20"/>
    </location>
</feature>
<dbReference type="KEGG" id="bpg:Bathy01g01580"/>
<organism evidence="2 3">
    <name type="scientific">Bathycoccus prasinos</name>
    <dbReference type="NCBI Taxonomy" id="41875"/>
    <lineage>
        <taxon>Eukaryota</taxon>
        <taxon>Viridiplantae</taxon>
        <taxon>Chlorophyta</taxon>
        <taxon>Mamiellophyceae</taxon>
        <taxon>Mamiellales</taxon>
        <taxon>Bathycoccaceae</taxon>
        <taxon>Bathycoccus</taxon>
    </lineage>
</organism>
<dbReference type="SUPFAM" id="SSF51905">
    <property type="entry name" value="FAD/NAD(P)-binding domain"/>
    <property type="match status" value="1"/>
</dbReference>
<dbReference type="OrthoDB" id="4211at2759"/>
<evidence type="ECO:0000313" key="2">
    <source>
        <dbReference type="EMBL" id="CCO14173.1"/>
    </source>
</evidence>
<proteinExistence type="predicted"/>
<keyword evidence="3" id="KW-1185">Reference proteome</keyword>
<dbReference type="InterPro" id="IPR036188">
    <property type="entry name" value="FAD/NAD-bd_sf"/>
</dbReference>
<reference evidence="2 3" key="1">
    <citation type="submission" date="2011-10" db="EMBL/GenBank/DDBJ databases">
        <authorList>
            <person name="Genoscope - CEA"/>
        </authorList>
    </citation>
    <scope>NUCLEOTIDE SEQUENCE [LARGE SCALE GENOMIC DNA]</scope>
    <source>
        <strain evidence="2 3">RCC 1105</strain>
    </source>
</reference>
<dbReference type="eggNOG" id="ENOG502QW6A">
    <property type="taxonomic scope" value="Eukaryota"/>
</dbReference>
<evidence type="ECO:0000256" key="1">
    <source>
        <dbReference type="SAM" id="MobiDB-lite"/>
    </source>
</evidence>
<name>K8EY35_9CHLO</name>
<feature type="compositionally biased region" description="Low complexity" evidence="1">
    <location>
        <begin position="21"/>
        <end position="39"/>
    </location>
</feature>